<dbReference type="OrthoDB" id="3214502at2759"/>
<accession>A0A2H3CQM3</accession>
<dbReference type="STRING" id="47427.A0A2H3CQM3"/>
<dbReference type="InParanoid" id="A0A2H3CQM3"/>
<dbReference type="AlphaFoldDB" id="A0A2H3CQM3"/>
<name>A0A2H3CQM3_ARMGA</name>
<keyword evidence="2" id="KW-1185">Reference proteome</keyword>
<reference evidence="2" key="1">
    <citation type="journal article" date="2017" name="Nat. Ecol. Evol.">
        <title>Genome expansion and lineage-specific genetic innovations in the forest pathogenic fungi Armillaria.</title>
        <authorList>
            <person name="Sipos G."/>
            <person name="Prasanna A.N."/>
            <person name="Walter M.C."/>
            <person name="O'Connor E."/>
            <person name="Balint B."/>
            <person name="Krizsan K."/>
            <person name="Kiss B."/>
            <person name="Hess J."/>
            <person name="Varga T."/>
            <person name="Slot J."/>
            <person name="Riley R."/>
            <person name="Boka B."/>
            <person name="Rigling D."/>
            <person name="Barry K."/>
            <person name="Lee J."/>
            <person name="Mihaltcheva S."/>
            <person name="LaButti K."/>
            <person name="Lipzen A."/>
            <person name="Waldron R."/>
            <person name="Moloney N.M."/>
            <person name="Sperisen C."/>
            <person name="Kredics L."/>
            <person name="Vagvoelgyi C."/>
            <person name="Patrignani A."/>
            <person name="Fitzpatrick D."/>
            <person name="Nagy I."/>
            <person name="Doyle S."/>
            <person name="Anderson J.B."/>
            <person name="Grigoriev I.V."/>
            <person name="Gueldener U."/>
            <person name="Muensterkoetter M."/>
            <person name="Nagy L.G."/>
        </authorList>
    </citation>
    <scope>NUCLEOTIDE SEQUENCE [LARGE SCALE GENOMIC DNA]</scope>
    <source>
        <strain evidence="2">Ar21-2</strain>
    </source>
</reference>
<sequence>MSVYDFYWHVNNGVATTEDHDLVVMCPSCPWLGINLLEGWEQAPPEMQFLYVLLLCMDANFRLKNQMVLSYSRDPGLGIGWGYFVLRAPFEGYVIDHTSDEDISTCVGFAALTKQDTKFSKGLRYTGVGTVLCAQGKFLMRLVDLHKGERYAPMDYVFGSALQPFAGLLAMIISYDIACQWFVNLDAHMKKWLPEIPPPSVKLMLAILKFHEPAHKQDNHQEFSCNYIKGMGALDCEVPEHIWGPNNAVANSTKTMGPGSQHDVLDDNFGAWNSLKYIGMGKAIDL</sequence>
<dbReference type="OMA" id="ATTEDHD"/>
<dbReference type="Pfam" id="PF18758">
    <property type="entry name" value="KDZ"/>
    <property type="match status" value="1"/>
</dbReference>
<evidence type="ECO:0000313" key="1">
    <source>
        <dbReference type="EMBL" id="PBK83694.1"/>
    </source>
</evidence>
<gene>
    <name evidence="1" type="ORF">ARMGADRAFT_1048377</name>
</gene>
<dbReference type="EMBL" id="KZ293704">
    <property type="protein sequence ID" value="PBK83694.1"/>
    <property type="molecule type" value="Genomic_DNA"/>
</dbReference>
<proteinExistence type="predicted"/>
<dbReference type="InterPro" id="IPR040521">
    <property type="entry name" value="KDZ"/>
</dbReference>
<evidence type="ECO:0000313" key="2">
    <source>
        <dbReference type="Proteomes" id="UP000217790"/>
    </source>
</evidence>
<dbReference type="Proteomes" id="UP000217790">
    <property type="component" value="Unassembled WGS sequence"/>
</dbReference>
<organism evidence="1 2">
    <name type="scientific">Armillaria gallica</name>
    <name type="common">Bulbous honey fungus</name>
    <name type="synonym">Armillaria bulbosa</name>
    <dbReference type="NCBI Taxonomy" id="47427"/>
    <lineage>
        <taxon>Eukaryota</taxon>
        <taxon>Fungi</taxon>
        <taxon>Dikarya</taxon>
        <taxon>Basidiomycota</taxon>
        <taxon>Agaricomycotina</taxon>
        <taxon>Agaricomycetes</taxon>
        <taxon>Agaricomycetidae</taxon>
        <taxon>Agaricales</taxon>
        <taxon>Marasmiineae</taxon>
        <taxon>Physalacriaceae</taxon>
        <taxon>Armillaria</taxon>
    </lineage>
</organism>
<protein>
    <submittedName>
        <fullName evidence="1">Uncharacterized protein</fullName>
    </submittedName>
</protein>